<comment type="caution">
    <text evidence="2">The sequence shown here is derived from an EMBL/GenBank/DDBJ whole genome shotgun (WGS) entry which is preliminary data.</text>
</comment>
<reference evidence="2" key="1">
    <citation type="submission" date="2022-07" db="EMBL/GenBank/DDBJ databases">
        <title>The genome of Lyophyllum shimeji provides insight into the initial evolution of ectomycorrhizal fungal genome.</title>
        <authorList>
            <person name="Kobayashi Y."/>
            <person name="Shibata T."/>
            <person name="Hirakawa H."/>
            <person name="Shigenobu S."/>
            <person name="Nishiyama T."/>
            <person name="Yamada A."/>
            <person name="Hasebe M."/>
            <person name="Kawaguchi M."/>
        </authorList>
    </citation>
    <scope>NUCLEOTIDE SEQUENCE</scope>
    <source>
        <strain evidence="2">AT787</strain>
    </source>
</reference>
<proteinExistence type="predicted"/>
<dbReference type="AlphaFoldDB" id="A0A9P3PTD4"/>
<evidence type="ECO:0000256" key="1">
    <source>
        <dbReference type="SAM" id="MobiDB-lite"/>
    </source>
</evidence>
<protein>
    <submittedName>
        <fullName evidence="2">Uncharacterized protein</fullName>
    </submittedName>
</protein>
<name>A0A9P3PTD4_LYOSH</name>
<organism evidence="2 3">
    <name type="scientific">Lyophyllum shimeji</name>
    <name type="common">Hon-shimeji</name>
    <name type="synonym">Tricholoma shimeji</name>
    <dbReference type="NCBI Taxonomy" id="47721"/>
    <lineage>
        <taxon>Eukaryota</taxon>
        <taxon>Fungi</taxon>
        <taxon>Dikarya</taxon>
        <taxon>Basidiomycota</taxon>
        <taxon>Agaricomycotina</taxon>
        <taxon>Agaricomycetes</taxon>
        <taxon>Agaricomycetidae</taxon>
        <taxon>Agaricales</taxon>
        <taxon>Tricholomatineae</taxon>
        <taxon>Lyophyllaceae</taxon>
        <taxon>Lyophyllum</taxon>
    </lineage>
</organism>
<sequence>MADTTEKRKREEDGDYQPGPDAASAAAKKPRAKKLVVPSTSVGSCSLNKKDFGDRIKDALRLEKYAIQRMRIDVAMDVAFFRSFFGGNATITPPEYDQNTAVVVAELNSAQAGIVFGVSKIKNGNRYSTYHLHSMMVVFYPPTGKASCWVTI</sequence>
<keyword evidence="3" id="KW-1185">Reference proteome</keyword>
<evidence type="ECO:0000313" key="3">
    <source>
        <dbReference type="Proteomes" id="UP001063166"/>
    </source>
</evidence>
<gene>
    <name evidence="2" type="ORF">LshimejAT787_1002600</name>
</gene>
<evidence type="ECO:0000313" key="2">
    <source>
        <dbReference type="EMBL" id="GLB41660.1"/>
    </source>
</evidence>
<dbReference type="OrthoDB" id="2960909at2759"/>
<accession>A0A9P3PTD4</accession>
<feature type="compositionally biased region" description="Basic and acidic residues" evidence="1">
    <location>
        <begin position="1"/>
        <end position="12"/>
    </location>
</feature>
<feature type="region of interest" description="Disordered" evidence="1">
    <location>
        <begin position="1"/>
        <end position="32"/>
    </location>
</feature>
<dbReference type="EMBL" id="BRPK01000010">
    <property type="protein sequence ID" value="GLB41660.1"/>
    <property type="molecule type" value="Genomic_DNA"/>
</dbReference>
<dbReference type="Proteomes" id="UP001063166">
    <property type="component" value="Unassembled WGS sequence"/>
</dbReference>